<accession>A0A399SQT6</accession>
<organism evidence="1 2">
    <name type="scientific">Maribellus luteus</name>
    <dbReference type="NCBI Taxonomy" id="2305463"/>
    <lineage>
        <taxon>Bacteria</taxon>
        <taxon>Pseudomonadati</taxon>
        <taxon>Bacteroidota</taxon>
        <taxon>Bacteroidia</taxon>
        <taxon>Marinilabiliales</taxon>
        <taxon>Prolixibacteraceae</taxon>
        <taxon>Maribellus</taxon>
    </lineage>
</organism>
<reference evidence="1 2" key="1">
    <citation type="submission" date="2018-08" db="EMBL/GenBank/DDBJ databases">
        <title>Pallidiluteibacterium maritimus gen. nov., sp. nov., isolated from coastal sediment.</title>
        <authorList>
            <person name="Zhou L.Y."/>
        </authorList>
    </citation>
    <scope>NUCLEOTIDE SEQUENCE [LARGE SCALE GENOMIC DNA]</scope>
    <source>
        <strain evidence="1 2">XSD2</strain>
    </source>
</reference>
<keyword evidence="2" id="KW-1185">Reference proteome</keyword>
<name>A0A399SQT6_9BACT</name>
<sequence length="84" mass="9722">MIPYPCLSRREILLIDAEKVFKKVTADREIAKVIPHKETHLTPISECQIRTAFHYIPILNVFYCSQTYEGTTVLTRQLSADRTV</sequence>
<evidence type="ECO:0000313" key="1">
    <source>
        <dbReference type="EMBL" id="RIJ45249.1"/>
    </source>
</evidence>
<proteinExistence type="predicted"/>
<protein>
    <submittedName>
        <fullName evidence="1">Uncharacterized protein</fullName>
    </submittedName>
</protein>
<evidence type="ECO:0000313" key="2">
    <source>
        <dbReference type="Proteomes" id="UP000265926"/>
    </source>
</evidence>
<dbReference type="AlphaFoldDB" id="A0A399SQT6"/>
<gene>
    <name evidence="1" type="ORF">D1614_23590</name>
</gene>
<dbReference type="Proteomes" id="UP000265926">
    <property type="component" value="Unassembled WGS sequence"/>
</dbReference>
<comment type="caution">
    <text evidence="1">The sequence shown here is derived from an EMBL/GenBank/DDBJ whole genome shotgun (WGS) entry which is preliminary data.</text>
</comment>
<dbReference type="EMBL" id="QWGR01000045">
    <property type="protein sequence ID" value="RIJ45249.1"/>
    <property type="molecule type" value="Genomic_DNA"/>
</dbReference>